<evidence type="ECO:0000313" key="2">
    <source>
        <dbReference type="EMBL" id="MED6191131.1"/>
    </source>
</evidence>
<dbReference type="EMBL" id="JASCZI010190056">
    <property type="protein sequence ID" value="MED6191131.1"/>
    <property type="molecule type" value="Genomic_DNA"/>
</dbReference>
<proteinExistence type="predicted"/>
<dbReference type="PANTHER" id="PTHR47186">
    <property type="entry name" value="LEUCINE-RICH REPEAT-CONTAINING PROTEIN 57"/>
    <property type="match status" value="1"/>
</dbReference>
<dbReference type="InterPro" id="IPR032675">
    <property type="entry name" value="LRR_dom_sf"/>
</dbReference>
<dbReference type="InterPro" id="IPR056789">
    <property type="entry name" value="LRR_R13L1-DRL21"/>
</dbReference>
<feature type="non-terminal residue" evidence="2">
    <location>
        <position position="1"/>
    </location>
</feature>
<dbReference type="Proteomes" id="UP001341840">
    <property type="component" value="Unassembled WGS sequence"/>
</dbReference>
<evidence type="ECO:0000313" key="3">
    <source>
        <dbReference type="Proteomes" id="UP001341840"/>
    </source>
</evidence>
<dbReference type="PANTHER" id="PTHR47186:SF18">
    <property type="entry name" value="RX N-TERMINAL DOMAIN-CONTAINING PROTEIN"/>
    <property type="match status" value="1"/>
</dbReference>
<feature type="non-terminal residue" evidence="2">
    <location>
        <position position="221"/>
    </location>
</feature>
<feature type="domain" description="R13L1/DRL21-like LRR repeat region" evidence="1">
    <location>
        <begin position="86"/>
        <end position="211"/>
    </location>
</feature>
<comment type="caution">
    <text evidence="2">The sequence shown here is derived from an EMBL/GenBank/DDBJ whole genome shotgun (WGS) entry which is preliminary data.</text>
</comment>
<name>A0ABU6WYZ4_9FABA</name>
<dbReference type="Pfam" id="PF25019">
    <property type="entry name" value="LRR_R13L1-DRL21"/>
    <property type="match status" value="1"/>
</dbReference>
<evidence type="ECO:0000259" key="1">
    <source>
        <dbReference type="Pfam" id="PF25019"/>
    </source>
</evidence>
<keyword evidence="3" id="KW-1185">Reference proteome</keyword>
<sequence length="221" mass="24842">YLNIRASRITTLPECISRLQKLQILKLEECEYLSCLPKHLTQLKDLRHLIIDDCDSLVEMPPNMGELKCLKTLNLFIVERKAGYGLSELRDLQLGGKLHIKGLENVVNEGDARDANLSAKKNLQNLYLSWDSSDAMCAANSERILEALQPPSNLKSFGMNGYSGVQLPSWMQNTSILSSLVMVILYDCKNCEQLPPLGKLPHLTVLYVSGMKDLKYIDDDS</sequence>
<dbReference type="SUPFAM" id="SSF52058">
    <property type="entry name" value="L domain-like"/>
    <property type="match status" value="1"/>
</dbReference>
<accession>A0ABU6WYZ4</accession>
<protein>
    <recommendedName>
        <fullName evidence="1">R13L1/DRL21-like LRR repeat region domain-containing protein</fullName>
    </recommendedName>
</protein>
<dbReference type="Gene3D" id="3.80.10.10">
    <property type="entry name" value="Ribonuclease Inhibitor"/>
    <property type="match status" value="2"/>
</dbReference>
<gene>
    <name evidence="2" type="ORF">PIB30_113137</name>
</gene>
<reference evidence="2 3" key="1">
    <citation type="journal article" date="2023" name="Plants (Basel)">
        <title>Bridging the Gap: Combining Genomics and Transcriptomics Approaches to Understand Stylosanthes scabra, an Orphan Legume from the Brazilian Caatinga.</title>
        <authorList>
            <person name="Ferreira-Neto J.R.C."/>
            <person name="da Silva M.D."/>
            <person name="Binneck E."/>
            <person name="de Melo N.F."/>
            <person name="da Silva R.H."/>
            <person name="de Melo A.L.T.M."/>
            <person name="Pandolfi V."/>
            <person name="Bustamante F.O."/>
            <person name="Brasileiro-Vidal A.C."/>
            <person name="Benko-Iseppon A.M."/>
        </authorList>
    </citation>
    <scope>NUCLEOTIDE SEQUENCE [LARGE SCALE GENOMIC DNA]</scope>
    <source>
        <tissue evidence="2">Leaves</tissue>
    </source>
</reference>
<organism evidence="2 3">
    <name type="scientific">Stylosanthes scabra</name>
    <dbReference type="NCBI Taxonomy" id="79078"/>
    <lineage>
        <taxon>Eukaryota</taxon>
        <taxon>Viridiplantae</taxon>
        <taxon>Streptophyta</taxon>
        <taxon>Embryophyta</taxon>
        <taxon>Tracheophyta</taxon>
        <taxon>Spermatophyta</taxon>
        <taxon>Magnoliopsida</taxon>
        <taxon>eudicotyledons</taxon>
        <taxon>Gunneridae</taxon>
        <taxon>Pentapetalae</taxon>
        <taxon>rosids</taxon>
        <taxon>fabids</taxon>
        <taxon>Fabales</taxon>
        <taxon>Fabaceae</taxon>
        <taxon>Papilionoideae</taxon>
        <taxon>50 kb inversion clade</taxon>
        <taxon>dalbergioids sensu lato</taxon>
        <taxon>Dalbergieae</taxon>
        <taxon>Pterocarpus clade</taxon>
        <taxon>Stylosanthes</taxon>
    </lineage>
</organism>